<feature type="compositionally biased region" description="Polar residues" evidence="3">
    <location>
        <begin position="131"/>
        <end position="141"/>
    </location>
</feature>
<dbReference type="EMBL" id="SNSC02000012">
    <property type="protein sequence ID" value="TID19788.1"/>
    <property type="molecule type" value="Genomic_DNA"/>
</dbReference>
<dbReference type="SUPFAM" id="SSF56112">
    <property type="entry name" value="Protein kinase-like (PK-like)"/>
    <property type="match status" value="1"/>
</dbReference>
<dbReference type="Proteomes" id="UP000298493">
    <property type="component" value="Unassembled WGS sequence"/>
</dbReference>
<evidence type="ECO:0000256" key="1">
    <source>
        <dbReference type="ARBA" id="ARBA00011961"/>
    </source>
</evidence>
<dbReference type="GO" id="GO:0102193">
    <property type="term" value="F:protein-ribulosamine 3-kinase activity"/>
    <property type="evidence" value="ECO:0007669"/>
    <property type="project" value="UniProtKB-EC"/>
</dbReference>
<dbReference type="EC" id="2.7.1.172" evidence="1"/>
<gene>
    <name evidence="4" type="ORF">E6O75_ATG07126</name>
</gene>
<name>A0A4Z1P690_9PEZI</name>
<comment type="caution">
    <text evidence="4">The sequence shown here is derived from an EMBL/GenBank/DDBJ whole genome shotgun (WGS) entry which is preliminary data.</text>
</comment>
<dbReference type="PANTHER" id="PTHR12149">
    <property type="entry name" value="FRUCTOSAMINE 3 KINASE-RELATED PROTEIN"/>
    <property type="match status" value="1"/>
</dbReference>
<dbReference type="Pfam" id="PF03881">
    <property type="entry name" value="Fructosamin_kin"/>
    <property type="match status" value="1"/>
</dbReference>
<evidence type="ECO:0000313" key="4">
    <source>
        <dbReference type="EMBL" id="TID19788.1"/>
    </source>
</evidence>
<evidence type="ECO:0000313" key="5">
    <source>
        <dbReference type="Proteomes" id="UP000298493"/>
    </source>
</evidence>
<protein>
    <recommendedName>
        <fullName evidence="1">protein-ribulosamine 3-kinase</fullName>
        <ecNumber evidence="1">2.7.1.172</ecNumber>
    </recommendedName>
</protein>
<feature type="compositionally biased region" description="Basic and acidic residues" evidence="3">
    <location>
        <begin position="145"/>
        <end position="161"/>
    </location>
</feature>
<keyword evidence="5" id="KW-1185">Reference proteome</keyword>
<dbReference type="InterPro" id="IPR011009">
    <property type="entry name" value="Kinase-like_dom_sf"/>
</dbReference>
<accession>A0A4Z1P690</accession>
<proteinExistence type="predicted"/>
<feature type="region of interest" description="Disordered" evidence="3">
    <location>
        <begin position="123"/>
        <end position="170"/>
    </location>
</feature>
<sequence>MVSLEFVPEPHAWGRFEREGPDTYFLLTEYRAVYKQPAESDELAPRALKPSLIHGDFWDGNTAIDTKTGHAFIFDTCSFYGHNEYDTGNWGQRQVVYDDMINLYKMFCTQDLEAEIHKLSQKSEKLHNGSRDSGTGTQKGLNNEAKAHCTPRPETEHDFSRCAKSRKTNA</sequence>
<dbReference type="InterPro" id="IPR016477">
    <property type="entry name" value="Fructo-/Ketosamine-3-kinase"/>
</dbReference>
<dbReference type="PANTHER" id="PTHR12149:SF8">
    <property type="entry name" value="PROTEIN-RIBULOSAMINE 3-KINASE"/>
    <property type="match status" value="1"/>
</dbReference>
<evidence type="ECO:0000256" key="2">
    <source>
        <dbReference type="ARBA" id="ARBA00048655"/>
    </source>
</evidence>
<organism evidence="4 5">
    <name type="scientific">Venturia nashicola</name>
    <dbReference type="NCBI Taxonomy" id="86259"/>
    <lineage>
        <taxon>Eukaryota</taxon>
        <taxon>Fungi</taxon>
        <taxon>Dikarya</taxon>
        <taxon>Ascomycota</taxon>
        <taxon>Pezizomycotina</taxon>
        <taxon>Dothideomycetes</taxon>
        <taxon>Pleosporomycetidae</taxon>
        <taxon>Venturiales</taxon>
        <taxon>Venturiaceae</taxon>
        <taxon>Venturia</taxon>
    </lineage>
</organism>
<reference evidence="4 5" key="1">
    <citation type="submission" date="2019-04" db="EMBL/GenBank/DDBJ databases">
        <title>High contiguity whole genome sequence and gene annotation resource for two Venturia nashicola isolates.</title>
        <authorList>
            <person name="Prokchorchik M."/>
            <person name="Won K."/>
            <person name="Lee Y."/>
            <person name="Choi E.D."/>
            <person name="Segonzac C."/>
            <person name="Sohn K.H."/>
        </authorList>
    </citation>
    <scope>NUCLEOTIDE SEQUENCE [LARGE SCALE GENOMIC DNA]</scope>
    <source>
        <strain evidence="4 5">PRI2</strain>
    </source>
</reference>
<comment type="catalytic activity">
    <reaction evidence="2">
        <text>N(6)-D-ribulosyl-L-lysyl-[protein] + ATP = N(6)-(3-O-phospho-D-ribulosyl)-L-lysyl-[protein] + ADP + H(+)</text>
        <dbReference type="Rhea" id="RHEA:48432"/>
        <dbReference type="Rhea" id="RHEA-COMP:12103"/>
        <dbReference type="Rhea" id="RHEA-COMP:12104"/>
        <dbReference type="ChEBI" id="CHEBI:15378"/>
        <dbReference type="ChEBI" id="CHEBI:30616"/>
        <dbReference type="ChEBI" id="CHEBI:90418"/>
        <dbReference type="ChEBI" id="CHEBI:90420"/>
        <dbReference type="ChEBI" id="CHEBI:456216"/>
        <dbReference type="EC" id="2.7.1.172"/>
    </reaction>
    <physiologicalReaction direction="left-to-right" evidence="2">
        <dbReference type="Rhea" id="RHEA:48433"/>
    </physiologicalReaction>
</comment>
<dbReference type="Gene3D" id="1.10.510.10">
    <property type="entry name" value="Transferase(Phosphotransferase) domain 1"/>
    <property type="match status" value="1"/>
</dbReference>
<evidence type="ECO:0000256" key="3">
    <source>
        <dbReference type="SAM" id="MobiDB-lite"/>
    </source>
</evidence>
<dbReference type="OrthoDB" id="5772781at2759"/>
<dbReference type="AlphaFoldDB" id="A0A4Z1P690"/>